<dbReference type="Pfam" id="PF12973">
    <property type="entry name" value="Cupin_7"/>
    <property type="match status" value="1"/>
</dbReference>
<dbReference type="InterPro" id="IPR025979">
    <property type="entry name" value="ChrR-like_cupin_dom"/>
</dbReference>
<feature type="domain" description="ChrR-like cupin" evidence="1">
    <location>
        <begin position="38"/>
        <end position="150"/>
    </location>
</feature>
<dbReference type="PROSITE" id="PS51257">
    <property type="entry name" value="PROKAR_LIPOPROTEIN"/>
    <property type="match status" value="1"/>
</dbReference>
<dbReference type="EMBL" id="JAUDUY010000012">
    <property type="protein sequence ID" value="MDM9632674.1"/>
    <property type="molecule type" value="Genomic_DNA"/>
</dbReference>
<dbReference type="InterPro" id="IPR011051">
    <property type="entry name" value="RmlC_Cupin_sf"/>
</dbReference>
<keyword evidence="3" id="KW-1185">Reference proteome</keyword>
<sequence length="158" mass="17634">MKNPHFLIVMFLILIFYGCQQKASPVGQMEFPEGILQHVVRADQVQWKPCPPNLPEGCEIAVLEGDPKNPDLFTVRFRVSGDFVMPPHTHPKDERATILQGKAYVAFGEDGTREGAEVFEPGDYYVNARGAIHSVWADSATIIQLTGIGPWEAHFIDN</sequence>
<dbReference type="Proteomes" id="UP001174839">
    <property type="component" value="Unassembled WGS sequence"/>
</dbReference>
<organism evidence="2 3">
    <name type="scientific">Robiginitalea aurantiaca</name>
    <dbReference type="NCBI Taxonomy" id="3056915"/>
    <lineage>
        <taxon>Bacteria</taxon>
        <taxon>Pseudomonadati</taxon>
        <taxon>Bacteroidota</taxon>
        <taxon>Flavobacteriia</taxon>
        <taxon>Flavobacteriales</taxon>
        <taxon>Flavobacteriaceae</taxon>
        <taxon>Robiginitalea</taxon>
    </lineage>
</organism>
<dbReference type="SUPFAM" id="SSF51182">
    <property type="entry name" value="RmlC-like cupins"/>
    <property type="match status" value="1"/>
</dbReference>
<evidence type="ECO:0000313" key="3">
    <source>
        <dbReference type="Proteomes" id="UP001174839"/>
    </source>
</evidence>
<dbReference type="InterPro" id="IPR014710">
    <property type="entry name" value="RmlC-like_jellyroll"/>
</dbReference>
<accession>A0ABT7WIC6</accession>
<dbReference type="CDD" id="cd06989">
    <property type="entry name" value="cupin_DRT102"/>
    <property type="match status" value="1"/>
</dbReference>
<evidence type="ECO:0000259" key="1">
    <source>
        <dbReference type="Pfam" id="PF12973"/>
    </source>
</evidence>
<gene>
    <name evidence="2" type="ORF">QU605_14445</name>
</gene>
<protein>
    <submittedName>
        <fullName evidence="2">Cupin domain-containing protein</fullName>
    </submittedName>
</protein>
<dbReference type="RefSeq" id="WP_289726038.1">
    <property type="nucleotide sequence ID" value="NZ_JAUDUY010000012.1"/>
</dbReference>
<evidence type="ECO:0000313" key="2">
    <source>
        <dbReference type="EMBL" id="MDM9632674.1"/>
    </source>
</evidence>
<dbReference type="Gene3D" id="2.60.120.10">
    <property type="entry name" value="Jelly Rolls"/>
    <property type="match status" value="1"/>
</dbReference>
<proteinExistence type="predicted"/>
<reference evidence="2" key="1">
    <citation type="submission" date="2023-06" db="EMBL/GenBank/DDBJ databases">
        <title>Robiginitalea aurantiacus sp. nov. and Algoriphagus sediminis sp. nov., isolated from coastal sediment.</title>
        <authorList>
            <person name="Zhou Z.Y."/>
            <person name="An J."/>
            <person name="Jia Y.W."/>
            <person name="Du Z.J."/>
        </authorList>
    </citation>
    <scope>NUCLEOTIDE SEQUENCE</scope>
    <source>
        <strain evidence="2">M39</strain>
    </source>
</reference>
<comment type="caution">
    <text evidence="2">The sequence shown here is derived from an EMBL/GenBank/DDBJ whole genome shotgun (WGS) entry which is preliminary data.</text>
</comment>
<name>A0ABT7WIC6_9FLAO</name>